<feature type="binding site" evidence="10">
    <location>
        <position position="248"/>
    </location>
    <ligand>
        <name>a divalent metal cation</name>
        <dbReference type="ChEBI" id="CHEBI:60240"/>
        <note>ligand shared between dimeric partners</note>
    </ligand>
</feature>
<dbReference type="InterPro" id="IPR037539">
    <property type="entry name" value="PdxA_epsilonprot"/>
</dbReference>
<evidence type="ECO:0000256" key="4">
    <source>
        <dbReference type="ARBA" id="ARBA00022842"/>
    </source>
</evidence>
<feature type="binding site" evidence="10">
    <location>
        <position position="274"/>
    </location>
    <ligand>
        <name>substrate</name>
    </ligand>
</feature>
<evidence type="ECO:0000256" key="5">
    <source>
        <dbReference type="ARBA" id="ARBA00022857"/>
    </source>
</evidence>
<dbReference type="GO" id="GO:0008270">
    <property type="term" value="F:zinc ion binding"/>
    <property type="evidence" value="ECO:0007669"/>
    <property type="project" value="UniProtKB-UniRule"/>
</dbReference>
<evidence type="ECO:0000313" key="11">
    <source>
        <dbReference type="EMBL" id="CBG39278.1"/>
    </source>
</evidence>
<dbReference type="HAMAP" id="MF_02086">
    <property type="entry name" value="PdxA_Epsilonprot"/>
    <property type="match status" value="1"/>
</dbReference>
<dbReference type="GO" id="GO:0042823">
    <property type="term" value="P:pyridoxal phosphate biosynthetic process"/>
    <property type="evidence" value="ECO:0007669"/>
    <property type="project" value="UniProtKB-UniRule"/>
</dbReference>
<dbReference type="RefSeq" id="WP_013022378.1">
    <property type="nucleotide sequence ID" value="NC_013949.1"/>
</dbReference>
<dbReference type="Pfam" id="PF04166">
    <property type="entry name" value="PdxA"/>
    <property type="match status" value="1"/>
</dbReference>
<gene>
    <name evidence="10 11" type="primary">pdxA</name>
    <name evidence="11" type="ordered locus">HMU00120</name>
</gene>
<comment type="similarity">
    <text evidence="10">Belongs to the PdxA family.</text>
</comment>
<dbReference type="GO" id="GO:0050570">
    <property type="term" value="F:4-hydroxythreonine-4-phosphate dehydrogenase activity"/>
    <property type="evidence" value="ECO:0007669"/>
    <property type="project" value="UniProtKB-UniRule"/>
</dbReference>
<keyword evidence="5 10" id="KW-0521">NADP</keyword>
<evidence type="ECO:0000256" key="9">
    <source>
        <dbReference type="ARBA" id="ARBA00023285"/>
    </source>
</evidence>
<dbReference type="GO" id="GO:0008615">
    <property type="term" value="P:pyridoxine biosynthetic process"/>
    <property type="evidence" value="ECO:0007669"/>
    <property type="project" value="UniProtKB-UniRule"/>
</dbReference>
<dbReference type="GO" id="GO:0000287">
    <property type="term" value="F:magnesium ion binding"/>
    <property type="evidence" value="ECO:0007669"/>
    <property type="project" value="UniProtKB-UniRule"/>
</dbReference>
<feature type="binding site" evidence="10">
    <location>
        <position position="256"/>
    </location>
    <ligand>
        <name>substrate</name>
    </ligand>
</feature>
<organism evidence="11 12">
    <name type="scientific">Helicobacter mustelae (strain ATCC 43772 / CCUG 25715 / CIP 103759 / LMG 18044 / NCTC 12198 / R85-136P)</name>
    <name type="common">Campylobacter mustelae</name>
    <dbReference type="NCBI Taxonomy" id="679897"/>
    <lineage>
        <taxon>Bacteria</taxon>
        <taxon>Pseudomonadati</taxon>
        <taxon>Campylobacterota</taxon>
        <taxon>Epsilonproteobacteria</taxon>
        <taxon>Campylobacterales</taxon>
        <taxon>Helicobacteraceae</taxon>
        <taxon>Helicobacter</taxon>
    </lineage>
</organism>
<evidence type="ECO:0000256" key="2">
    <source>
        <dbReference type="ARBA" id="ARBA00022723"/>
    </source>
</evidence>
<evidence type="ECO:0000256" key="8">
    <source>
        <dbReference type="ARBA" id="ARBA00023096"/>
    </source>
</evidence>
<protein>
    <recommendedName>
        <fullName evidence="10">4-hydroxythreonine-4-phosphate dehydrogenase</fullName>
        <ecNumber evidence="10">1.1.1.262</ecNumber>
    </recommendedName>
    <alternativeName>
        <fullName evidence="10">4-(phosphohydroxy)-L-threonine dehydrogenase</fullName>
    </alternativeName>
</protein>
<dbReference type="Gene3D" id="3.40.718.10">
    <property type="entry name" value="Isopropylmalate Dehydrogenase"/>
    <property type="match status" value="1"/>
</dbReference>
<keyword evidence="9 10" id="KW-0170">Cobalt</keyword>
<dbReference type="InterPro" id="IPR005255">
    <property type="entry name" value="PdxA_fam"/>
</dbReference>
<comment type="subcellular location">
    <subcellularLocation>
        <location evidence="10">Cytoplasm</location>
    </subcellularLocation>
</comment>
<evidence type="ECO:0000256" key="7">
    <source>
        <dbReference type="ARBA" id="ARBA00023027"/>
    </source>
</evidence>
<dbReference type="GO" id="GO:0050897">
    <property type="term" value="F:cobalt ion binding"/>
    <property type="evidence" value="ECO:0007669"/>
    <property type="project" value="UniProtKB-UniRule"/>
</dbReference>
<feature type="binding site" evidence="10">
    <location>
        <position position="192"/>
    </location>
    <ligand>
        <name>a divalent metal cation</name>
        <dbReference type="ChEBI" id="CHEBI:60240"/>
        <note>ligand shared between dimeric partners</note>
    </ligand>
</feature>
<keyword evidence="12" id="KW-1185">Reference proteome</keyword>
<dbReference type="Proteomes" id="UP000001522">
    <property type="component" value="Chromosome"/>
</dbReference>
<proteinExistence type="inferred from homology"/>
<comment type="catalytic activity">
    <reaction evidence="10">
        <text>4-(phosphooxy)-L-threonine + NAD(+) = 3-amino-2-oxopropyl phosphate + CO2 + NADH</text>
        <dbReference type="Rhea" id="RHEA:32275"/>
        <dbReference type="ChEBI" id="CHEBI:16526"/>
        <dbReference type="ChEBI" id="CHEBI:57279"/>
        <dbReference type="ChEBI" id="CHEBI:57540"/>
        <dbReference type="ChEBI" id="CHEBI:57945"/>
        <dbReference type="ChEBI" id="CHEBI:58452"/>
        <dbReference type="EC" id="1.1.1.262"/>
    </reaction>
</comment>
<dbReference type="UniPathway" id="UPA00244">
    <property type="reaction ID" value="UER00312"/>
</dbReference>
<dbReference type="EC" id="1.1.1.262" evidence="10"/>
<keyword evidence="2 10" id="KW-0479">Metal-binding</keyword>
<dbReference type="PANTHER" id="PTHR30004:SF6">
    <property type="entry name" value="D-THREONATE 4-PHOSPHATE DEHYDROGENASE"/>
    <property type="match status" value="1"/>
</dbReference>
<evidence type="ECO:0000256" key="3">
    <source>
        <dbReference type="ARBA" id="ARBA00022833"/>
    </source>
</evidence>
<reference evidence="11 12" key="1">
    <citation type="journal article" date="2010" name="BMC Genomics">
        <title>Comparative genomics and proteomics of Helicobacter mustelae, an ulcerogenic and carcinogenic gastric pathogen.</title>
        <authorList>
            <person name="O'Toole P.W."/>
            <person name="Snelling W.J."/>
            <person name="Canchaya C."/>
            <person name="Forde B.M."/>
            <person name="Hardie K.R."/>
            <person name="Josenhans C."/>
            <person name="Graham R.L.J."/>
            <person name="McMullan G."/>
            <person name="Parkhill J."/>
            <person name="Belda E."/>
            <person name="Bentley S.D."/>
        </authorList>
    </citation>
    <scope>NUCLEOTIDE SEQUENCE [LARGE SCALE GENOMIC DNA]</scope>
    <source>
        <strain evidence="12">ATCC 43772 / LMG 18044 / NCTC 12198 / 12198</strain>
    </source>
</reference>
<dbReference type="GO" id="GO:0051287">
    <property type="term" value="F:NAD binding"/>
    <property type="evidence" value="ECO:0007669"/>
    <property type="project" value="InterPro"/>
</dbReference>
<keyword evidence="4 10" id="KW-0460">Magnesium</keyword>
<keyword evidence="8 10" id="KW-0664">Pyridoxine biosynthesis</keyword>
<dbReference type="EMBL" id="FN555004">
    <property type="protein sequence ID" value="CBG39278.1"/>
    <property type="molecule type" value="Genomic_DNA"/>
</dbReference>
<sequence>MRKKPKVAISIGDSNGIGGEILLSAHQKISQYCMPIYCAKRELLDSMAEILHALPLPKNTSFSAPTAPLPEINPGSIASDSGLYSFESFGLACSLADHKEVDFLTTLPIHKYAWKKAGIPFIGHTEYLRERYKSEGIMMLGCEKMFVALFSDHIPLRDVSNHLTTQKLSTFLLDFFACTHFSPIAVLGLNPHCGDNGLIGKEDSMIAQSILSANKILNREIFFGPFSADSAFAPLMRERFSTFVALYHDVGLAPLKALHFYESINVTLNIPILRTSVDHGVGFDIAYQNKADTRSYINAILLGNQLKHNKAE</sequence>
<feature type="binding site" evidence="10">
    <location>
        <position position="153"/>
    </location>
    <ligand>
        <name>a divalent metal cation</name>
        <dbReference type="ChEBI" id="CHEBI:60240"/>
        <note>ligand shared between dimeric partners</note>
    </ligand>
</feature>
<feature type="binding site" evidence="10">
    <location>
        <position position="265"/>
    </location>
    <ligand>
        <name>substrate</name>
    </ligand>
</feature>
<comment type="miscellaneous">
    <text evidence="10">The active site is located at the dimer interface.</text>
</comment>
<accession>D3UFK7</accession>
<evidence type="ECO:0000313" key="12">
    <source>
        <dbReference type="Proteomes" id="UP000001522"/>
    </source>
</evidence>
<dbReference type="eggNOG" id="COG1995">
    <property type="taxonomic scope" value="Bacteria"/>
</dbReference>
<evidence type="ECO:0000256" key="10">
    <source>
        <dbReference type="HAMAP-Rule" id="MF_02086"/>
    </source>
</evidence>
<feature type="binding site" evidence="10">
    <location>
        <position position="125"/>
    </location>
    <ligand>
        <name>substrate</name>
    </ligand>
</feature>
<comment type="function">
    <text evidence="10">Catalyzes the NAD(P)-dependent oxidation of 4-(phosphooxy)-L-threonine (HTP) into 2-amino-3-oxo-4-(phosphooxy)butyric acid which spontaneously decarboxylates to form 3-amino-2-oxopropyl phosphate (AHAP).</text>
</comment>
<keyword evidence="1 10" id="KW-0963">Cytoplasm</keyword>
<feature type="binding site" evidence="10">
    <location>
        <position position="124"/>
    </location>
    <ligand>
        <name>substrate</name>
    </ligand>
</feature>
<keyword evidence="3 10" id="KW-0862">Zinc</keyword>
<evidence type="ECO:0000256" key="1">
    <source>
        <dbReference type="ARBA" id="ARBA00022490"/>
    </source>
</evidence>
<evidence type="ECO:0000256" key="6">
    <source>
        <dbReference type="ARBA" id="ARBA00023002"/>
    </source>
</evidence>
<dbReference type="SUPFAM" id="SSF53659">
    <property type="entry name" value="Isocitrate/Isopropylmalate dehydrogenase-like"/>
    <property type="match status" value="1"/>
</dbReference>
<comment type="subunit">
    <text evidence="10">Homodimer.</text>
</comment>
<dbReference type="GO" id="GO:0005737">
    <property type="term" value="C:cytoplasm"/>
    <property type="evidence" value="ECO:0007669"/>
    <property type="project" value="UniProtKB-SubCell"/>
</dbReference>
<dbReference type="STRING" id="679897.HMU00120"/>
<keyword evidence="7 10" id="KW-0520">NAD</keyword>
<comment type="pathway">
    <text evidence="10">Cofactor biosynthesis; pyridoxine 5'-phosphate biosynthesis; pyridoxine 5'-phosphate from D-erythrose 4-phosphate: step 4/5.</text>
</comment>
<dbReference type="AlphaFoldDB" id="D3UFK7"/>
<dbReference type="KEGG" id="hms:HMU00120"/>
<dbReference type="PANTHER" id="PTHR30004">
    <property type="entry name" value="4-HYDROXYTHREONINE-4-PHOSPHATE DEHYDROGENASE"/>
    <property type="match status" value="1"/>
</dbReference>
<keyword evidence="6 10" id="KW-0560">Oxidoreductase</keyword>
<comment type="cofactor">
    <cofactor evidence="10">
        <name>Zn(2+)</name>
        <dbReference type="ChEBI" id="CHEBI:29105"/>
    </cofactor>
    <cofactor evidence="10">
        <name>Mg(2+)</name>
        <dbReference type="ChEBI" id="CHEBI:18420"/>
    </cofactor>
    <cofactor evidence="10">
        <name>Co(2+)</name>
        <dbReference type="ChEBI" id="CHEBI:48828"/>
    </cofactor>
</comment>
<dbReference type="NCBIfam" id="NF003040">
    <property type="entry name" value="PRK03946.1"/>
    <property type="match status" value="1"/>
</dbReference>
<dbReference type="HOGENOM" id="CLU_040168_0_0_7"/>
<name>D3UFK7_HELM1</name>